<accession>A0A1V4HL23</accession>
<name>A0A1V4HL23_9BACL</name>
<dbReference type="EMBL" id="MBTG01000012">
    <property type="protein sequence ID" value="OPH57838.1"/>
    <property type="molecule type" value="Genomic_DNA"/>
</dbReference>
<protein>
    <recommendedName>
        <fullName evidence="3">Thioredoxin domain-containing protein</fullName>
    </recommendedName>
</protein>
<dbReference type="OrthoDB" id="2472367at2"/>
<proteinExistence type="predicted"/>
<comment type="caution">
    <text evidence="1">The sequence shown here is derived from an EMBL/GenBank/DDBJ whole genome shotgun (WGS) entry which is preliminary data.</text>
</comment>
<keyword evidence="2" id="KW-1185">Reference proteome</keyword>
<evidence type="ECO:0000313" key="1">
    <source>
        <dbReference type="EMBL" id="OPH57838.1"/>
    </source>
</evidence>
<evidence type="ECO:0008006" key="3">
    <source>
        <dbReference type="Google" id="ProtNLM"/>
    </source>
</evidence>
<reference evidence="2" key="1">
    <citation type="submission" date="2016-07" db="EMBL/GenBank/DDBJ databases">
        <authorList>
            <person name="Florea S."/>
            <person name="Webb J.S."/>
            <person name="Jaromczyk J."/>
            <person name="Schardl C.L."/>
        </authorList>
    </citation>
    <scope>NUCLEOTIDE SEQUENCE [LARGE SCALE GENOMIC DNA]</scope>
    <source>
        <strain evidence="2">CY1</strain>
    </source>
</reference>
<dbReference type="STRING" id="1469647.BC351_04910"/>
<dbReference type="Proteomes" id="UP000190626">
    <property type="component" value="Unassembled WGS sequence"/>
</dbReference>
<dbReference type="RefSeq" id="WP_079413472.1">
    <property type="nucleotide sequence ID" value="NZ_MBTG01000012.1"/>
</dbReference>
<dbReference type="AlphaFoldDB" id="A0A1V4HL23"/>
<evidence type="ECO:0000313" key="2">
    <source>
        <dbReference type="Proteomes" id="UP000190626"/>
    </source>
</evidence>
<sequence>MQLIQEAKDHRRFLKQTVEHYKVGAYFPEQLILFPKTDPVSFEWMQHTNHGTIIFIMSEACSACNIEPAISFMKAHPAFDYCLLYEGTPQSVDEQQAGLPVEIRIHRCDTMKLHNQIKVNVVPYVLVFNKIGQAVGADTFHDLTGLERTASPLIRVYRNGQTQT</sequence>
<organism evidence="1 2">
    <name type="scientific">Paenibacillus ferrarius</name>
    <dbReference type="NCBI Taxonomy" id="1469647"/>
    <lineage>
        <taxon>Bacteria</taxon>
        <taxon>Bacillati</taxon>
        <taxon>Bacillota</taxon>
        <taxon>Bacilli</taxon>
        <taxon>Bacillales</taxon>
        <taxon>Paenibacillaceae</taxon>
        <taxon>Paenibacillus</taxon>
    </lineage>
</organism>
<gene>
    <name evidence="1" type="ORF">BC351_04910</name>
</gene>